<comment type="caution">
    <text evidence="1">The sequence shown here is derived from an EMBL/GenBank/DDBJ whole genome shotgun (WGS) entry which is preliminary data.</text>
</comment>
<evidence type="ECO:0000313" key="2">
    <source>
        <dbReference type="Proteomes" id="UP000238312"/>
    </source>
</evidence>
<gene>
    <name evidence="1" type="ORF">B0I32_12637</name>
</gene>
<protein>
    <submittedName>
        <fullName evidence="1">Uncharacterized protein</fullName>
    </submittedName>
</protein>
<proteinExistence type="predicted"/>
<organism evidence="1 2">
    <name type="scientific">Nonomuraea fuscirosea</name>
    <dbReference type="NCBI Taxonomy" id="1291556"/>
    <lineage>
        <taxon>Bacteria</taxon>
        <taxon>Bacillati</taxon>
        <taxon>Actinomycetota</taxon>
        <taxon>Actinomycetes</taxon>
        <taxon>Streptosporangiales</taxon>
        <taxon>Streptosporangiaceae</taxon>
        <taxon>Nonomuraea</taxon>
    </lineage>
</organism>
<evidence type="ECO:0000313" key="1">
    <source>
        <dbReference type="EMBL" id="PRX55577.1"/>
    </source>
</evidence>
<dbReference type="RefSeq" id="WP_106250298.1">
    <property type="nucleotide sequence ID" value="NZ_PVNG01000026.1"/>
</dbReference>
<dbReference type="Proteomes" id="UP000238312">
    <property type="component" value="Unassembled WGS sequence"/>
</dbReference>
<sequence length="69" mass="7865">MSRPQPTRVQHDSFCWIEGWRQVNCPPEALPADLVFMLISRAGLDEMTVAAMSKDEAVARLQKYWIDGT</sequence>
<dbReference type="AlphaFoldDB" id="A0A2T0MDM9"/>
<dbReference type="OrthoDB" id="3382403at2"/>
<keyword evidence="2" id="KW-1185">Reference proteome</keyword>
<accession>A0A2T0MDM9</accession>
<dbReference type="EMBL" id="PVNG01000026">
    <property type="protein sequence ID" value="PRX55577.1"/>
    <property type="molecule type" value="Genomic_DNA"/>
</dbReference>
<reference evidence="1 2" key="1">
    <citation type="submission" date="2018-03" db="EMBL/GenBank/DDBJ databases">
        <title>Genomic Encyclopedia of Type Strains, Phase III (KMG-III): the genomes of soil and plant-associated and newly described type strains.</title>
        <authorList>
            <person name="Whitman W."/>
        </authorList>
    </citation>
    <scope>NUCLEOTIDE SEQUENCE [LARGE SCALE GENOMIC DNA]</scope>
    <source>
        <strain evidence="1 2">CGMCC 4.7104</strain>
    </source>
</reference>
<name>A0A2T0MDM9_9ACTN</name>